<feature type="region of interest" description="Disordered" evidence="1">
    <location>
        <begin position="91"/>
        <end position="111"/>
    </location>
</feature>
<keyword evidence="2" id="KW-0812">Transmembrane</keyword>
<evidence type="ECO:0000313" key="5">
    <source>
        <dbReference type="Proteomes" id="UP001642409"/>
    </source>
</evidence>
<dbReference type="EMBL" id="CATOUU010001170">
    <property type="protein sequence ID" value="CAI9975817.1"/>
    <property type="molecule type" value="Genomic_DNA"/>
</dbReference>
<comment type="caution">
    <text evidence="3">The sequence shown here is derived from an EMBL/GenBank/DDBJ whole genome shotgun (WGS) entry which is preliminary data.</text>
</comment>
<feature type="transmembrane region" description="Helical" evidence="2">
    <location>
        <begin position="21"/>
        <end position="38"/>
    </location>
</feature>
<dbReference type="AlphaFoldDB" id="A0AA86RG24"/>
<dbReference type="Proteomes" id="UP001642409">
    <property type="component" value="Unassembled WGS sequence"/>
</dbReference>
<protein>
    <submittedName>
        <fullName evidence="4">Hypothetical_protein</fullName>
    </submittedName>
</protein>
<keyword evidence="2" id="KW-1133">Transmembrane helix</keyword>
<keyword evidence="5" id="KW-1185">Reference proteome</keyword>
<organism evidence="3">
    <name type="scientific">Hexamita inflata</name>
    <dbReference type="NCBI Taxonomy" id="28002"/>
    <lineage>
        <taxon>Eukaryota</taxon>
        <taxon>Metamonada</taxon>
        <taxon>Diplomonadida</taxon>
        <taxon>Hexamitidae</taxon>
        <taxon>Hexamitinae</taxon>
        <taxon>Hexamita</taxon>
    </lineage>
</organism>
<reference evidence="4 5" key="2">
    <citation type="submission" date="2024-07" db="EMBL/GenBank/DDBJ databases">
        <authorList>
            <person name="Akdeniz Z."/>
        </authorList>
    </citation>
    <scope>NUCLEOTIDE SEQUENCE [LARGE SCALE GENOMIC DNA]</scope>
</reference>
<accession>A0AA86RG24</accession>
<keyword evidence="2" id="KW-0472">Membrane</keyword>
<evidence type="ECO:0000256" key="1">
    <source>
        <dbReference type="SAM" id="MobiDB-lite"/>
    </source>
</evidence>
<evidence type="ECO:0000313" key="3">
    <source>
        <dbReference type="EMBL" id="CAI9975817.1"/>
    </source>
</evidence>
<evidence type="ECO:0000313" key="4">
    <source>
        <dbReference type="EMBL" id="CAL6006642.1"/>
    </source>
</evidence>
<proteinExistence type="predicted"/>
<sequence>MSSFVSSLQFLFVSLFGFRRSLIVSFSLLFVTSIFISFCSVKMSIIKEIYSVLLFCIILFIQFSPRMSEMRNSVFSASLFRAQIAQASLSSTGQYKRGEQPAESRHWHKSC</sequence>
<dbReference type="EMBL" id="CAXDID020000054">
    <property type="protein sequence ID" value="CAL6006642.1"/>
    <property type="molecule type" value="Genomic_DNA"/>
</dbReference>
<feature type="compositionally biased region" description="Basic and acidic residues" evidence="1">
    <location>
        <begin position="96"/>
        <end position="105"/>
    </location>
</feature>
<reference evidence="3" key="1">
    <citation type="submission" date="2023-06" db="EMBL/GenBank/DDBJ databases">
        <authorList>
            <person name="Kurt Z."/>
        </authorList>
    </citation>
    <scope>NUCLEOTIDE SEQUENCE</scope>
</reference>
<feature type="transmembrane region" description="Helical" evidence="2">
    <location>
        <begin position="44"/>
        <end position="63"/>
    </location>
</feature>
<gene>
    <name evidence="4" type="ORF">HINF_LOCUS20256</name>
    <name evidence="3" type="ORF">HINF_LOCUS63462</name>
</gene>
<evidence type="ECO:0000256" key="2">
    <source>
        <dbReference type="SAM" id="Phobius"/>
    </source>
</evidence>
<name>A0AA86RG24_9EUKA</name>